<evidence type="ECO:0000256" key="6">
    <source>
        <dbReference type="ARBA" id="ARBA00023033"/>
    </source>
</evidence>
<dbReference type="OrthoDB" id="6511124at2759"/>
<evidence type="ECO:0000256" key="3">
    <source>
        <dbReference type="ARBA" id="ARBA00022723"/>
    </source>
</evidence>
<dbReference type="Proteomes" id="UP000759131">
    <property type="component" value="Unassembled WGS sequence"/>
</dbReference>
<organism evidence="9">
    <name type="scientific">Medioppia subpectinata</name>
    <dbReference type="NCBI Taxonomy" id="1979941"/>
    <lineage>
        <taxon>Eukaryota</taxon>
        <taxon>Metazoa</taxon>
        <taxon>Ecdysozoa</taxon>
        <taxon>Arthropoda</taxon>
        <taxon>Chelicerata</taxon>
        <taxon>Arachnida</taxon>
        <taxon>Acari</taxon>
        <taxon>Acariformes</taxon>
        <taxon>Sarcoptiformes</taxon>
        <taxon>Oribatida</taxon>
        <taxon>Brachypylina</taxon>
        <taxon>Oppioidea</taxon>
        <taxon>Oppiidae</taxon>
        <taxon>Medioppia</taxon>
    </lineage>
</organism>
<keyword evidence="4 8" id="KW-0560">Oxidoreductase</keyword>
<keyword evidence="6 8" id="KW-0503">Monooxygenase</keyword>
<keyword evidence="10" id="KW-1185">Reference proteome</keyword>
<dbReference type="InterPro" id="IPR017972">
    <property type="entry name" value="Cyt_P450_CS"/>
</dbReference>
<dbReference type="SUPFAM" id="SSF48264">
    <property type="entry name" value="Cytochrome P450"/>
    <property type="match status" value="1"/>
</dbReference>
<dbReference type="Gene3D" id="1.10.630.10">
    <property type="entry name" value="Cytochrome P450"/>
    <property type="match status" value="2"/>
</dbReference>
<dbReference type="InterPro" id="IPR002401">
    <property type="entry name" value="Cyt_P450_E_grp-I"/>
</dbReference>
<keyword evidence="5 7" id="KW-0408">Iron</keyword>
<evidence type="ECO:0008006" key="11">
    <source>
        <dbReference type="Google" id="ProtNLM"/>
    </source>
</evidence>
<evidence type="ECO:0000256" key="8">
    <source>
        <dbReference type="RuleBase" id="RU000461"/>
    </source>
</evidence>
<dbReference type="EMBL" id="OC869608">
    <property type="protein sequence ID" value="CAD7634639.1"/>
    <property type="molecule type" value="Genomic_DNA"/>
</dbReference>
<feature type="binding site" description="axial binding residue" evidence="7">
    <location>
        <position position="306"/>
    </location>
    <ligand>
        <name>heme</name>
        <dbReference type="ChEBI" id="CHEBI:30413"/>
    </ligand>
    <ligandPart>
        <name>Fe</name>
        <dbReference type="ChEBI" id="CHEBI:18248"/>
    </ligandPart>
</feature>
<reference evidence="9" key="1">
    <citation type="submission" date="2020-11" db="EMBL/GenBank/DDBJ databases">
        <authorList>
            <person name="Tran Van P."/>
        </authorList>
    </citation>
    <scope>NUCLEOTIDE SEQUENCE</scope>
</reference>
<dbReference type="PANTHER" id="PTHR24289">
    <property type="entry name" value="STEROID 17-ALPHA-HYDROXYLASE/17,20 LYASE"/>
    <property type="match status" value="1"/>
</dbReference>
<dbReference type="PROSITE" id="PS00086">
    <property type="entry name" value="CYTOCHROME_P450"/>
    <property type="match status" value="1"/>
</dbReference>
<dbReference type="PRINTS" id="PR00463">
    <property type="entry name" value="EP450I"/>
</dbReference>
<dbReference type="GO" id="GO:0016705">
    <property type="term" value="F:oxidoreductase activity, acting on paired donors, with incorporation or reduction of molecular oxygen"/>
    <property type="evidence" value="ECO:0007669"/>
    <property type="project" value="InterPro"/>
</dbReference>
<dbReference type="InterPro" id="IPR036396">
    <property type="entry name" value="Cyt_P450_sf"/>
</dbReference>
<evidence type="ECO:0000256" key="7">
    <source>
        <dbReference type="PIRSR" id="PIRSR602401-1"/>
    </source>
</evidence>
<keyword evidence="3 7" id="KW-0479">Metal-binding</keyword>
<dbReference type="GO" id="GO:0005506">
    <property type="term" value="F:iron ion binding"/>
    <property type="evidence" value="ECO:0007669"/>
    <property type="project" value="InterPro"/>
</dbReference>
<protein>
    <recommendedName>
        <fullName evidence="11">Cytochrome P450</fullName>
    </recommendedName>
</protein>
<evidence type="ECO:0000256" key="1">
    <source>
        <dbReference type="ARBA" id="ARBA00010617"/>
    </source>
</evidence>
<dbReference type="GO" id="GO:0020037">
    <property type="term" value="F:heme binding"/>
    <property type="evidence" value="ECO:0007669"/>
    <property type="project" value="InterPro"/>
</dbReference>
<proteinExistence type="inferred from homology"/>
<dbReference type="GO" id="GO:0004497">
    <property type="term" value="F:monooxygenase activity"/>
    <property type="evidence" value="ECO:0007669"/>
    <property type="project" value="UniProtKB-KW"/>
</dbReference>
<name>A0A7R9L3U8_9ACAR</name>
<evidence type="ECO:0000256" key="5">
    <source>
        <dbReference type="ARBA" id="ARBA00023004"/>
    </source>
</evidence>
<sequence length="408" mass="47430">MEASGSIFNDDNHRDMAFSSHLQSVVPLRKMSLNTIRKYSKTTDFVELLNKTVNEIFAQMLAKEGINRPFKPQSYCHELVMNEMYTNFGYPSHYFGHDMRNLDGIYAFIPIARYFMANPFQKLQQTYNKCFKYTINELQLRENYDESNGRDFCSQFIDAKRRAEAEEKPYFQCLNDNNIVAVVMDIDWQQIMRNEVNDSLGDRAPVVTDKHHLHNVMAFIYETIRCRNAGPVGSPHMTLSDTILGGKYRVPGQTILIHHSWHILTNDKYFPYADQFKPERFIDKHGQFNSTGLSTYLPFGTGRRVCIGESMAINSLFLIMVNILQYTNDHPIKLVDRYNDADSLQPVRDGMALLLKNIDFEILNRLFILLFGNNFVPTENTVCDIEFLFQTQTKYSHVVPVKQVNVWV</sequence>
<dbReference type="Pfam" id="PF00067">
    <property type="entry name" value="p450"/>
    <property type="match status" value="1"/>
</dbReference>
<accession>A0A7R9L3U8</accession>
<keyword evidence="2 7" id="KW-0349">Heme</keyword>
<comment type="similarity">
    <text evidence="1 8">Belongs to the cytochrome P450 family.</text>
</comment>
<comment type="cofactor">
    <cofactor evidence="7">
        <name>heme</name>
        <dbReference type="ChEBI" id="CHEBI:30413"/>
    </cofactor>
</comment>
<evidence type="ECO:0000313" key="10">
    <source>
        <dbReference type="Proteomes" id="UP000759131"/>
    </source>
</evidence>
<evidence type="ECO:0000313" key="9">
    <source>
        <dbReference type="EMBL" id="CAD7634639.1"/>
    </source>
</evidence>
<dbReference type="EMBL" id="CAJPIZ010015033">
    <property type="protein sequence ID" value="CAG2115069.1"/>
    <property type="molecule type" value="Genomic_DNA"/>
</dbReference>
<dbReference type="InterPro" id="IPR001128">
    <property type="entry name" value="Cyt_P450"/>
</dbReference>
<dbReference type="PANTHER" id="PTHR24289:SF1">
    <property type="entry name" value="STEROID 17-ALPHA-HYDROXYLASE_17,20 LYASE"/>
    <property type="match status" value="1"/>
</dbReference>
<gene>
    <name evidence="9" type="ORF">OSB1V03_LOCUS15035</name>
</gene>
<dbReference type="AlphaFoldDB" id="A0A7R9L3U8"/>
<evidence type="ECO:0000256" key="2">
    <source>
        <dbReference type="ARBA" id="ARBA00022617"/>
    </source>
</evidence>
<evidence type="ECO:0000256" key="4">
    <source>
        <dbReference type="ARBA" id="ARBA00023002"/>
    </source>
</evidence>